<evidence type="ECO:0000259" key="6">
    <source>
        <dbReference type="Pfam" id="PF05198"/>
    </source>
</evidence>
<dbReference type="AlphaFoldDB" id="A0A2M8LAE1"/>
<organism evidence="7 8">
    <name type="scientific">Candidatus Terrybacteria bacterium CG10_big_fil_rev_8_21_14_0_10_41_10</name>
    <dbReference type="NCBI Taxonomy" id="1975026"/>
    <lineage>
        <taxon>Bacteria</taxon>
        <taxon>Candidatus Terryibacteriota</taxon>
    </lineage>
</organism>
<evidence type="ECO:0000256" key="3">
    <source>
        <dbReference type="ARBA" id="ARBA00022917"/>
    </source>
</evidence>
<protein>
    <recommendedName>
        <fullName evidence="4">Translation initiation factor IF-3</fullName>
    </recommendedName>
</protein>
<dbReference type="InterPro" id="IPR001288">
    <property type="entry name" value="Translation_initiation_fac_3"/>
</dbReference>
<comment type="caution">
    <text evidence="7">The sequence shown here is derived from an EMBL/GenBank/DDBJ whole genome shotgun (WGS) entry which is preliminary data.</text>
</comment>
<dbReference type="InterPro" id="IPR019815">
    <property type="entry name" value="Translation_initiation_fac_3_C"/>
</dbReference>
<name>A0A2M8LAE1_9BACT</name>
<dbReference type="GO" id="GO:0032790">
    <property type="term" value="P:ribosome disassembly"/>
    <property type="evidence" value="ECO:0007669"/>
    <property type="project" value="TreeGrafter"/>
</dbReference>
<dbReference type="PANTHER" id="PTHR10938:SF0">
    <property type="entry name" value="TRANSLATION INITIATION FACTOR IF-3, MITOCHONDRIAL"/>
    <property type="match status" value="1"/>
</dbReference>
<dbReference type="EMBL" id="PFER01000029">
    <property type="protein sequence ID" value="PJE73561.1"/>
    <property type="molecule type" value="Genomic_DNA"/>
</dbReference>
<dbReference type="GO" id="GO:0043022">
    <property type="term" value="F:ribosome binding"/>
    <property type="evidence" value="ECO:0007669"/>
    <property type="project" value="TreeGrafter"/>
</dbReference>
<evidence type="ECO:0000256" key="4">
    <source>
        <dbReference type="NCBIfam" id="TIGR00168"/>
    </source>
</evidence>
<evidence type="ECO:0000313" key="8">
    <source>
        <dbReference type="Proteomes" id="UP000230959"/>
    </source>
</evidence>
<comment type="similarity">
    <text evidence="1">Belongs to the IF-3 family.</text>
</comment>
<dbReference type="SUPFAM" id="SSF54364">
    <property type="entry name" value="Translation initiation factor IF3, N-terminal domain"/>
    <property type="match status" value="1"/>
</dbReference>
<dbReference type="PANTHER" id="PTHR10938">
    <property type="entry name" value="TRANSLATION INITIATION FACTOR IF-3"/>
    <property type="match status" value="1"/>
</dbReference>
<dbReference type="Pfam" id="PF05198">
    <property type="entry name" value="IF3_N"/>
    <property type="match status" value="1"/>
</dbReference>
<evidence type="ECO:0000256" key="2">
    <source>
        <dbReference type="ARBA" id="ARBA00022540"/>
    </source>
</evidence>
<dbReference type="GO" id="GO:0005737">
    <property type="term" value="C:cytoplasm"/>
    <property type="evidence" value="ECO:0007669"/>
    <property type="project" value="UniProtKB-ARBA"/>
</dbReference>
<keyword evidence="2 7" id="KW-0396">Initiation factor</keyword>
<reference evidence="8" key="1">
    <citation type="submission" date="2017-09" db="EMBL/GenBank/DDBJ databases">
        <title>Depth-based differentiation of microbial function through sediment-hosted aquifers and enrichment of novel symbionts in the deep terrestrial subsurface.</title>
        <authorList>
            <person name="Probst A.J."/>
            <person name="Ladd B."/>
            <person name="Jarett J.K."/>
            <person name="Geller-Mcgrath D.E."/>
            <person name="Sieber C.M.K."/>
            <person name="Emerson J.B."/>
            <person name="Anantharaman K."/>
            <person name="Thomas B.C."/>
            <person name="Malmstrom R."/>
            <person name="Stieglmeier M."/>
            <person name="Klingl A."/>
            <person name="Woyke T."/>
            <person name="Ryan C.M."/>
            <person name="Banfield J.F."/>
        </authorList>
    </citation>
    <scope>NUCLEOTIDE SEQUENCE [LARGE SCALE GENOMIC DNA]</scope>
</reference>
<feature type="domain" description="Translation initiation factor 3 C-terminal" evidence="5">
    <location>
        <begin position="103"/>
        <end position="187"/>
    </location>
</feature>
<dbReference type="SUPFAM" id="SSF55200">
    <property type="entry name" value="Translation initiation factor IF3, C-terminal domain"/>
    <property type="match status" value="1"/>
</dbReference>
<dbReference type="InterPro" id="IPR019814">
    <property type="entry name" value="Translation_initiation_fac_3_N"/>
</dbReference>
<feature type="domain" description="Translation initiation factor 3 N-terminal" evidence="6">
    <location>
        <begin position="27"/>
        <end position="95"/>
    </location>
</feature>
<dbReference type="GO" id="GO:0003743">
    <property type="term" value="F:translation initiation factor activity"/>
    <property type="evidence" value="ECO:0007669"/>
    <property type="project" value="UniProtKB-UniRule"/>
</dbReference>
<dbReference type="Gene3D" id="3.10.20.80">
    <property type="entry name" value="Translation initiation factor 3 (IF-3), N-terminal domain"/>
    <property type="match status" value="1"/>
</dbReference>
<keyword evidence="3" id="KW-0648">Protein biosynthesis</keyword>
<dbReference type="InterPro" id="IPR036787">
    <property type="entry name" value="T_IF-3_N_sf"/>
</dbReference>
<dbReference type="Gene3D" id="3.30.110.10">
    <property type="entry name" value="Translation initiation factor 3 (IF-3), C-terminal domain"/>
    <property type="match status" value="1"/>
</dbReference>
<dbReference type="Proteomes" id="UP000230959">
    <property type="component" value="Unassembled WGS sequence"/>
</dbReference>
<accession>A0A2M8LAE1</accession>
<dbReference type="Pfam" id="PF00707">
    <property type="entry name" value="IF3_C"/>
    <property type="match status" value="1"/>
</dbReference>
<dbReference type="NCBIfam" id="TIGR00168">
    <property type="entry name" value="infC"/>
    <property type="match status" value="1"/>
</dbReference>
<proteinExistence type="inferred from homology"/>
<gene>
    <name evidence="7" type="ORF">COV02_01960</name>
</gene>
<evidence type="ECO:0000313" key="7">
    <source>
        <dbReference type="EMBL" id="PJE73561.1"/>
    </source>
</evidence>
<dbReference type="InterPro" id="IPR036788">
    <property type="entry name" value="T_IF-3_C_sf"/>
</dbReference>
<evidence type="ECO:0000259" key="5">
    <source>
        <dbReference type="Pfam" id="PF00707"/>
    </source>
</evidence>
<sequence>MDVEQFSVSLYKLFKTSRIEIIKKPRINNQITAPELRVIGNDGGNLGVLTTSEAIKVAREQELDLIEISPATNPPIAKIMDLGKYLYQQKKKQKESAKNAKEVELKSIQIGIGTSSHDLEMKAKRIDDFLKDGNRVRVEMRLKGRTKYLEKGFLEERLSRILHLISEKHKVADGPKKSPRGIMAIIEKTS</sequence>
<evidence type="ECO:0000256" key="1">
    <source>
        <dbReference type="ARBA" id="ARBA00005439"/>
    </source>
</evidence>